<dbReference type="Pfam" id="PF10358">
    <property type="entry name" value="NT-C2"/>
    <property type="match status" value="1"/>
</dbReference>
<feature type="domain" description="C2 NT-type" evidence="3">
    <location>
        <begin position="1"/>
        <end position="138"/>
    </location>
</feature>
<dbReference type="STRING" id="10228.B3RNT5"/>
<feature type="compositionally biased region" description="Basic and acidic residues" evidence="2">
    <location>
        <begin position="233"/>
        <end position="250"/>
    </location>
</feature>
<feature type="compositionally biased region" description="Low complexity" evidence="2">
    <location>
        <begin position="220"/>
        <end position="232"/>
    </location>
</feature>
<dbReference type="PhylomeDB" id="B3RNT5"/>
<feature type="region of interest" description="Disordered" evidence="2">
    <location>
        <begin position="155"/>
        <end position="256"/>
    </location>
</feature>
<keyword evidence="5" id="KW-1185">Reference proteome</keyword>
<dbReference type="PANTHER" id="PTHR21456">
    <property type="entry name" value="FAMILY WITH SEQUENCE SIMILARITY 102"/>
    <property type="match status" value="1"/>
</dbReference>
<dbReference type="RefSeq" id="XP_002109352.1">
    <property type="nucleotide sequence ID" value="XM_002109316.1"/>
</dbReference>
<dbReference type="InterPro" id="IPR019448">
    <property type="entry name" value="NT-C2"/>
</dbReference>
<dbReference type="PANTHER" id="PTHR21456:SF1">
    <property type="entry name" value="C2 NT-TYPE DOMAIN-CONTAINING PROTEIN"/>
    <property type="match status" value="1"/>
</dbReference>
<comment type="similarity">
    <text evidence="1">Belongs to the EEIG family.</text>
</comment>
<dbReference type="eggNOG" id="ENOG502QRRN">
    <property type="taxonomic scope" value="Eukaryota"/>
</dbReference>
<name>B3RNT5_TRIAD</name>
<dbReference type="Proteomes" id="UP000009022">
    <property type="component" value="Unassembled WGS sequence"/>
</dbReference>
<dbReference type="EMBL" id="DS985242">
    <property type="protein sequence ID" value="EDV27518.1"/>
    <property type="molecule type" value="Genomic_DNA"/>
</dbReference>
<dbReference type="CTD" id="6751118"/>
<sequence length="357" mass="39700">MKKKFKFQVKFHLQELVSVPFVNGALFAKIRLLHGGKFVAFSPREEIRNHSVSWQSEYEFSCKISANEETGILENCCCRVSIRKEIKGGQKCQKLGYVDLNLSEFTGGKTARRFLLEGYDSSHRQSNSILKVDVRLSLISGDPVFKAPVPEVTLRDRSHNSNSGESSKNLTWHGRISTTSKPVISPSRARAHGSMDMVNLGANRDTGSNMMHGRTDSDLSRNSGSSSSNNSQSRRDSDNSSGSGEHERRKGYYGKQQYRGSGLYNSRINADDVVNEIINSHDFSAESNASDRTNLELVVSGGVAMVNYRPMTYELLTGMLNAQVVLFNHDVKFHASRLAKDHPDVVDSLNAVLYLPS</sequence>
<evidence type="ECO:0000256" key="2">
    <source>
        <dbReference type="SAM" id="MobiDB-lite"/>
    </source>
</evidence>
<proteinExistence type="inferred from homology"/>
<dbReference type="InParanoid" id="B3RNT5"/>
<feature type="compositionally biased region" description="Polar residues" evidence="2">
    <location>
        <begin position="160"/>
        <end position="182"/>
    </location>
</feature>
<dbReference type="AlphaFoldDB" id="B3RNT5"/>
<dbReference type="FunCoup" id="B3RNT5">
    <property type="interactions" value="732"/>
</dbReference>
<dbReference type="KEGG" id="tad:TRIADDRAFT_63641"/>
<evidence type="ECO:0000256" key="1">
    <source>
        <dbReference type="ARBA" id="ARBA00034780"/>
    </source>
</evidence>
<accession>B3RNT5</accession>
<reference evidence="4" key="1">
    <citation type="journal article" date="2008" name="Nature">
        <title>The Trichoplax genome and the nature of placozoans.</title>
        <authorList>
            <person name="Srivastava M."/>
            <person name="Begovic E."/>
            <person name="Chapman J."/>
            <person name="Putnam N.H."/>
            <person name="Hellsten U."/>
            <person name="Kawashima T."/>
            <person name="Kuo A."/>
            <person name="Mitros T."/>
            <person name="Salamov A."/>
            <person name="Carpenter M.L."/>
            <person name="Signorovitch A.Y."/>
            <person name="Moreno M.A."/>
            <person name="Kamm K."/>
            <person name="Grimwood J."/>
            <person name="Schmutz J."/>
            <person name="Shapiro H."/>
            <person name="Grigoriev I.V."/>
            <person name="Buss L.W."/>
            <person name="Schierwater B."/>
            <person name="Dellaporta S.L."/>
            <person name="Rokhsar D.S."/>
        </authorList>
    </citation>
    <scope>NUCLEOTIDE SEQUENCE [LARGE SCALE GENOMIC DNA]</scope>
    <source>
        <strain evidence="4">Grell-BS-1999</strain>
    </source>
</reference>
<evidence type="ECO:0000313" key="5">
    <source>
        <dbReference type="Proteomes" id="UP000009022"/>
    </source>
</evidence>
<organism evidence="4 5">
    <name type="scientific">Trichoplax adhaerens</name>
    <name type="common">Trichoplax reptans</name>
    <dbReference type="NCBI Taxonomy" id="10228"/>
    <lineage>
        <taxon>Eukaryota</taxon>
        <taxon>Metazoa</taxon>
        <taxon>Placozoa</taxon>
        <taxon>Uniplacotomia</taxon>
        <taxon>Trichoplacea</taxon>
        <taxon>Trichoplacidae</taxon>
        <taxon>Trichoplax</taxon>
    </lineage>
</organism>
<dbReference type="PROSITE" id="PS51840">
    <property type="entry name" value="C2_NT"/>
    <property type="match status" value="1"/>
</dbReference>
<dbReference type="InterPro" id="IPR039931">
    <property type="entry name" value="EEIG1/2-like"/>
</dbReference>
<evidence type="ECO:0000313" key="4">
    <source>
        <dbReference type="EMBL" id="EDV27518.1"/>
    </source>
</evidence>
<protein>
    <recommendedName>
        <fullName evidence="3">C2 NT-type domain-containing protein</fullName>
    </recommendedName>
</protein>
<evidence type="ECO:0000259" key="3">
    <source>
        <dbReference type="PROSITE" id="PS51840"/>
    </source>
</evidence>
<dbReference type="HOGENOM" id="CLU_024948_1_1_1"/>
<gene>
    <name evidence="4" type="ORF">TRIADDRAFT_63641</name>
</gene>
<dbReference type="OrthoDB" id="3365224at2759"/>
<dbReference type="GeneID" id="6751118"/>